<name>A0A5B0PL22_PUCGR</name>
<feature type="region of interest" description="Disordered" evidence="1">
    <location>
        <begin position="1"/>
        <end position="70"/>
    </location>
</feature>
<protein>
    <submittedName>
        <fullName evidence="2">Uncharacterized protein</fullName>
    </submittedName>
</protein>
<organism evidence="2 4">
    <name type="scientific">Puccinia graminis f. sp. tritici</name>
    <dbReference type="NCBI Taxonomy" id="56615"/>
    <lineage>
        <taxon>Eukaryota</taxon>
        <taxon>Fungi</taxon>
        <taxon>Dikarya</taxon>
        <taxon>Basidiomycota</taxon>
        <taxon>Pucciniomycotina</taxon>
        <taxon>Pucciniomycetes</taxon>
        <taxon>Pucciniales</taxon>
        <taxon>Pucciniaceae</taxon>
        <taxon>Puccinia</taxon>
    </lineage>
</organism>
<accession>A0A5B0PL22</accession>
<dbReference type="Proteomes" id="UP000325313">
    <property type="component" value="Unassembled WGS sequence"/>
</dbReference>
<evidence type="ECO:0000256" key="1">
    <source>
        <dbReference type="SAM" id="MobiDB-lite"/>
    </source>
</evidence>
<evidence type="ECO:0000313" key="3">
    <source>
        <dbReference type="EMBL" id="KAA1136718.1"/>
    </source>
</evidence>
<evidence type="ECO:0000313" key="5">
    <source>
        <dbReference type="Proteomes" id="UP000325313"/>
    </source>
</evidence>
<evidence type="ECO:0000313" key="4">
    <source>
        <dbReference type="Proteomes" id="UP000324748"/>
    </source>
</evidence>
<dbReference type="Proteomes" id="UP000324748">
    <property type="component" value="Unassembled WGS sequence"/>
</dbReference>
<dbReference type="AlphaFoldDB" id="A0A5B0PL22"/>
<sequence length="84" mass="9520">MSDYVPSESESKQDTRHTTRSPDPPRNRPSPRQTQSQPSQTGPIRGSTRQAGHQPALGMPPSKFTGPMFLVAPRPHSRVCWYWY</sequence>
<feature type="compositionally biased region" description="Low complexity" evidence="1">
    <location>
        <begin position="30"/>
        <end position="41"/>
    </location>
</feature>
<keyword evidence="4" id="KW-1185">Reference proteome</keyword>
<gene>
    <name evidence="2" type="ORF">PGT21_015241</name>
    <name evidence="3" type="ORF">PGTUg99_037333</name>
</gene>
<evidence type="ECO:0000313" key="2">
    <source>
        <dbReference type="EMBL" id="KAA1101270.1"/>
    </source>
</evidence>
<proteinExistence type="predicted"/>
<comment type="caution">
    <text evidence="2">The sequence shown here is derived from an EMBL/GenBank/DDBJ whole genome shotgun (WGS) entry which is preliminary data.</text>
</comment>
<reference evidence="4 5" key="1">
    <citation type="submission" date="2019-05" db="EMBL/GenBank/DDBJ databases">
        <title>Emergence of the Ug99 lineage of the wheat stem rust pathogen through somatic hybridization.</title>
        <authorList>
            <person name="Li F."/>
            <person name="Upadhyaya N.M."/>
            <person name="Sperschneider J."/>
            <person name="Matny O."/>
            <person name="Nguyen-Phuc H."/>
            <person name="Mago R."/>
            <person name="Raley C."/>
            <person name="Miller M.E."/>
            <person name="Silverstein K.A.T."/>
            <person name="Henningsen E."/>
            <person name="Hirsch C.D."/>
            <person name="Visser B."/>
            <person name="Pretorius Z.A."/>
            <person name="Steffenson B.J."/>
            <person name="Schwessinger B."/>
            <person name="Dodds P.N."/>
            <person name="Figueroa M."/>
        </authorList>
    </citation>
    <scope>NUCLEOTIDE SEQUENCE [LARGE SCALE GENOMIC DNA]</scope>
    <source>
        <strain evidence="2">21-0</strain>
        <strain evidence="3 5">Ug99</strain>
    </source>
</reference>
<dbReference type="EMBL" id="VDEP01000035">
    <property type="protein sequence ID" value="KAA1136718.1"/>
    <property type="molecule type" value="Genomic_DNA"/>
</dbReference>
<dbReference type="EMBL" id="VSWC01000053">
    <property type="protein sequence ID" value="KAA1101270.1"/>
    <property type="molecule type" value="Genomic_DNA"/>
</dbReference>